<sequence length="212" mass="24825">MCEKMSLSEEEIRMLFRVTKTLNHILKDRGYIVTDAELEMTQEQFIDKYGENMERKDLVTIKTKKKDKSDKIFVFFLQETKVKMGDIKACFERMVSHNVLRAILVVKKEMNRFASSAITDANSKGILYLESFKETELLMNVKEHAFVPEHIALTTAEKEALLEKYTVQENQLPRIQYTDPIAKYYGLKRGEVVKIIRNSETSGRYVTYRFVI</sequence>
<comment type="similarity">
    <text evidence="4">Belongs to the archaeal Rpo5/eukaryotic RPB5 RNA polymerase subunit family.</text>
</comment>
<evidence type="ECO:0000256" key="1">
    <source>
        <dbReference type="ARBA" id="ARBA00004123"/>
    </source>
</evidence>
<dbReference type="Proteomes" id="UP000824890">
    <property type="component" value="Unassembled WGS sequence"/>
</dbReference>
<dbReference type="Pfam" id="PF03871">
    <property type="entry name" value="RNA_pol_Rpb5_N"/>
    <property type="match status" value="1"/>
</dbReference>
<name>A0A816I184_BRANA</name>
<keyword evidence="2" id="KW-0804">Transcription</keyword>
<evidence type="ECO:0000256" key="3">
    <source>
        <dbReference type="ARBA" id="ARBA00023242"/>
    </source>
</evidence>
<evidence type="ECO:0000259" key="6">
    <source>
        <dbReference type="Pfam" id="PF03871"/>
    </source>
</evidence>
<dbReference type="NCBIfam" id="NF007129">
    <property type="entry name" value="PRK09570.1"/>
    <property type="match status" value="1"/>
</dbReference>
<dbReference type="SUPFAM" id="SSF53036">
    <property type="entry name" value="Eukaryotic RPB5 N-terminal domain"/>
    <property type="match status" value="1"/>
</dbReference>
<dbReference type="HAMAP" id="MF_00025">
    <property type="entry name" value="RNApol_Rpo5_RPB5"/>
    <property type="match status" value="1"/>
</dbReference>
<dbReference type="InterPro" id="IPR005571">
    <property type="entry name" value="RNA_pol_Rpb5_N"/>
</dbReference>
<accession>A0A816I184</accession>
<dbReference type="PANTHER" id="PTHR10535:SF0">
    <property type="entry name" value="DNA-DIRECTED RNA POLYMERASES I, II, AND III SUBUNIT RPABC1"/>
    <property type="match status" value="1"/>
</dbReference>
<evidence type="ECO:0000256" key="4">
    <source>
        <dbReference type="ARBA" id="ARBA00025765"/>
    </source>
</evidence>
<dbReference type="GO" id="GO:0003677">
    <property type="term" value="F:DNA binding"/>
    <property type="evidence" value="ECO:0007669"/>
    <property type="project" value="InterPro"/>
</dbReference>
<evidence type="ECO:0000313" key="7">
    <source>
        <dbReference type="EMBL" id="CAF1697994.1"/>
    </source>
</evidence>
<dbReference type="GO" id="GO:0055029">
    <property type="term" value="C:nuclear DNA-directed RNA polymerase complex"/>
    <property type="evidence" value="ECO:0007669"/>
    <property type="project" value="UniProtKB-ARBA"/>
</dbReference>
<dbReference type="EMBL" id="JAGKQM010000013">
    <property type="protein sequence ID" value="KAH0888524.1"/>
    <property type="molecule type" value="Genomic_DNA"/>
</dbReference>
<dbReference type="PANTHER" id="PTHR10535">
    <property type="entry name" value="DNA-DIRECTED RNA POLYMERASES I, II, AND III SUBUNIT RPABC1"/>
    <property type="match status" value="1"/>
</dbReference>
<dbReference type="EMBL" id="HG994367">
    <property type="protein sequence ID" value="CAF1697994.1"/>
    <property type="molecule type" value="Genomic_DNA"/>
</dbReference>
<dbReference type="InterPro" id="IPR036710">
    <property type="entry name" value="RNA_pol_Rpb5_N_sf"/>
</dbReference>
<dbReference type="Gene3D" id="3.40.1340.10">
    <property type="entry name" value="RNA polymerase, Rpb5, N-terminal domain"/>
    <property type="match status" value="1"/>
</dbReference>
<keyword evidence="9" id="KW-1185">Reference proteome</keyword>
<evidence type="ECO:0000256" key="2">
    <source>
        <dbReference type="ARBA" id="ARBA00023163"/>
    </source>
</evidence>
<evidence type="ECO:0000259" key="5">
    <source>
        <dbReference type="Pfam" id="PF01191"/>
    </source>
</evidence>
<feature type="domain" description="RNA polymerase subunit H/Rpb5 C-terminal" evidence="5">
    <location>
        <begin position="139"/>
        <end position="211"/>
    </location>
</feature>
<feature type="domain" description="RNA polymerase Rpb5 N-terminal" evidence="6">
    <location>
        <begin position="9"/>
        <end position="94"/>
    </location>
</feature>
<gene>
    <name evidence="7" type="ORF">DARMORV10_C03P11240.1</name>
    <name evidence="8" type="ORF">HID58_050953</name>
</gene>
<dbReference type="FunFam" id="3.40.1340.10:FF:000001">
    <property type="entry name" value="DNA-directed RNA polymerases I, II, and III subunit RPABC1"/>
    <property type="match status" value="1"/>
</dbReference>
<reference evidence="7" key="1">
    <citation type="submission" date="2021-01" db="EMBL/GenBank/DDBJ databases">
        <authorList>
            <consortium name="Genoscope - CEA"/>
            <person name="William W."/>
        </authorList>
    </citation>
    <scope>NUCLEOTIDE SEQUENCE</scope>
</reference>
<dbReference type="Proteomes" id="UP001295469">
    <property type="component" value="Chromosome C03"/>
</dbReference>
<dbReference type="FunFam" id="3.90.940.20:FF:000001">
    <property type="entry name" value="DNA-directed RNA polymerases I, II, and III subunit RPABC1"/>
    <property type="match status" value="1"/>
</dbReference>
<keyword evidence="3" id="KW-0539">Nucleus</keyword>
<dbReference type="InterPro" id="IPR000783">
    <property type="entry name" value="RNA_pol_subH/Rpb5_C"/>
</dbReference>
<dbReference type="GO" id="GO:0006351">
    <property type="term" value="P:DNA-templated transcription"/>
    <property type="evidence" value="ECO:0007669"/>
    <property type="project" value="InterPro"/>
</dbReference>
<dbReference type="GO" id="GO:0003899">
    <property type="term" value="F:DNA-directed RNA polymerase activity"/>
    <property type="evidence" value="ECO:0007669"/>
    <property type="project" value="InterPro"/>
</dbReference>
<evidence type="ECO:0000313" key="8">
    <source>
        <dbReference type="EMBL" id="KAH0888524.1"/>
    </source>
</evidence>
<protein>
    <submittedName>
        <fullName evidence="7">(rape) hypothetical protein</fullName>
    </submittedName>
</protein>
<dbReference type="AlphaFoldDB" id="A0A816I184"/>
<dbReference type="Pfam" id="PF01191">
    <property type="entry name" value="RNA_pol_Rpb5_C"/>
    <property type="match status" value="1"/>
</dbReference>
<dbReference type="PIRSF" id="PIRSF000747">
    <property type="entry name" value="RPB5"/>
    <property type="match status" value="1"/>
</dbReference>
<proteinExistence type="inferred from homology"/>
<dbReference type="SUPFAM" id="SSF55287">
    <property type="entry name" value="RPB5-like RNA polymerase subunit"/>
    <property type="match status" value="1"/>
</dbReference>
<comment type="subcellular location">
    <subcellularLocation>
        <location evidence="1">Nucleus</location>
    </subcellularLocation>
</comment>
<organism evidence="7">
    <name type="scientific">Brassica napus</name>
    <name type="common">Rape</name>
    <dbReference type="NCBI Taxonomy" id="3708"/>
    <lineage>
        <taxon>Eukaryota</taxon>
        <taxon>Viridiplantae</taxon>
        <taxon>Streptophyta</taxon>
        <taxon>Embryophyta</taxon>
        <taxon>Tracheophyta</taxon>
        <taxon>Spermatophyta</taxon>
        <taxon>Magnoliopsida</taxon>
        <taxon>eudicotyledons</taxon>
        <taxon>Gunneridae</taxon>
        <taxon>Pentapetalae</taxon>
        <taxon>rosids</taxon>
        <taxon>malvids</taxon>
        <taxon>Brassicales</taxon>
        <taxon>Brassicaceae</taxon>
        <taxon>Brassiceae</taxon>
        <taxon>Brassica</taxon>
    </lineage>
</organism>
<evidence type="ECO:0000313" key="9">
    <source>
        <dbReference type="Proteomes" id="UP000824890"/>
    </source>
</evidence>
<dbReference type="Gene3D" id="3.90.940.20">
    <property type="entry name" value="RPB5-like RNA polymerase subunit"/>
    <property type="match status" value="1"/>
</dbReference>
<dbReference type="InterPro" id="IPR014381">
    <property type="entry name" value="Arch_Rpo5/euc_Rpb5"/>
</dbReference>
<dbReference type="InterPro" id="IPR035913">
    <property type="entry name" value="RPB5-like_sf"/>
</dbReference>
<reference evidence="8 9" key="2">
    <citation type="submission" date="2021-05" db="EMBL/GenBank/DDBJ databases">
        <title>Genome Assembly of Synthetic Allotetraploid Brassica napus Reveals Homoeologous Exchanges between Subgenomes.</title>
        <authorList>
            <person name="Davis J.T."/>
        </authorList>
    </citation>
    <scope>NUCLEOTIDE SEQUENCE [LARGE SCALE GENOMIC DNA]</scope>
    <source>
        <strain evidence="9">cv. Da-Ae</strain>
        <tissue evidence="8">Seedling</tissue>
    </source>
</reference>